<accession>A0A076N567</accession>
<dbReference type="InterPro" id="IPR027417">
    <property type="entry name" value="P-loop_NTPase"/>
</dbReference>
<sequence length="570" mass="61733">MTAFDDDGFTVTELPGGYSVLNDSPVGEGGNTDLLESTVIAGNLAELILASRDAAPFTVAVDAGWGMGKSSLLRGLDTALSADPAVSTVWFNAWTAERAGAVEGLIKSVLLSFDRNVVRRVIRGALRRTHVVGGLRAASLVVSSVFGLGQVVDAVWRALSVDAKARNEINTVVREMAADWLARGGGAGQRLLVVFVDDLDRCSDERIFEVCEAIKLYLDSPGIVFVLACDQAVLWRAVGHDDPGAGVRYLEKIIQVSYPVPPPSDALARKLVDGYVSRSGTAHLFDDAMKRLLIERTGRNPRRIKRLINSFVLEHHLGRGSDDLDAATLVKVVLLRHFYPEFHTMVALEGPALITRFLDYHDFREHVRRGAELDPAARDRLFAATGVTPAGTAADLDSVTQELPVGFPELAKDKEFVELVRSLPRDGRWLRRPLHTGARAYGAPPAGSLLGMRVLWIDDNPADTGSLPDLFRAAGARVETATNRDEAMTTLTRLNPTVIISDVSRDGDPQAGFTDLRHLREHGNYAGPAFFYCGQVTPSRLEKAREVGAGGVTTSPRELAAWLSALADEG</sequence>
<evidence type="ECO:0000313" key="3">
    <source>
        <dbReference type="EMBL" id="AIJ25102.1"/>
    </source>
</evidence>
<protein>
    <recommendedName>
        <fullName evidence="2">Response regulatory domain-containing protein</fullName>
    </recommendedName>
</protein>
<dbReference type="PANTHER" id="PTHR22674:SF6">
    <property type="entry name" value="NTPASE KAP FAMILY P-LOOP DOMAIN-CONTAINING PROTEIN 1"/>
    <property type="match status" value="1"/>
</dbReference>
<dbReference type="Gene3D" id="3.40.50.2300">
    <property type="match status" value="1"/>
</dbReference>
<gene>
    <name evidence="3" type="ORF">AMETH_5010</name>
</gene>
<feature type="domain" description="Response regulatory" evidence="2">
    <location>
        <begin position="453"/>
        <end position="570"/>
    </location>
</feature>
<dbReference type="PATRIC" id="fig|1068978.7.peg.5386"/>
<proteinExistence type="predicted"/>
<dbReference type="eggNOG" id="COG0784">
    <property type="taxonomic scope" value="Bacteria"/>
</dbReference>
<evidence type="ECO:0000256" key="1">
    <source>
        <dbReference type="PROSITE-ProRule" id="PRU00169"/>
    </source>
</evidence>
<dbReference type="RefSeq" id="WP_017983943.1">
    <property type="nucleotide sequence ID" value="NZ_AQUL01000001.1"/>
</dbReference>
<dbReference type="InterPro" id="IPR011646">
    <property type="entry name" value="KAP_P-loop"/>
</dbReference>
<dbReference type="Pfam" id="PF07693">
    <property type="entry name" value="KAP_NTPase"/>
    <property type="match status" value="1"/>
</dbReference>
<organism evidence="3 4">
    <name type="scientific">Amycolatopsis methanolica 239</name>
    <dbReference type="NCBI Taxonomy" id="1068978"/>
    <lineage>
        <taxon>Bacteria</taxon>
        <taxon>Bacillati</taxon>
        <taxon>Actinomycetota</taxon>
        <taxon>Actinomycetes</taxon>
        <taxon>Pseudonocardiales</taxon>
        <taxon>Pseudonocardiaceae</taxon>
        <taxon>Amycolatopsis</taxon>
        <taxon>Amycolatopsis methanolica group</taxon>
    </lineage>
</organism>
<dbReference type="GO" id="GO:0000160">
    <property type="term" value="P:phosphorelay signal transduction system"/>
    <property type="evidence" value="ECO:0007669"/>
    <property type="project" value="InterPro"/>
</dbReference>
<feature type="modified residue" description="4-aspartylphosphate" evidence="1">
    <location>
        <position position="502"/>
    </location>
</feature>
<evidence type="ECO:0000313" key="4">
    <source>
        <dbReference type="Proteomes" id="UP000062973"/>
    </source>
</evidence>
<dbReference type="AlphaFoldDB" id="A0A076N567"/>
<dbReference type="PROSITE" id="PS50110">
    <property type="entry name" value="RESPONSE_REGULATORY"/>
    <property type="match status" value="1"/>
</dbReference>
<dbReference type="InterPro" id="IPR052754">
    <property type="entry name" value="NTPase_KAP_P-loop"/>
</dbReference>
<reference evidence="3 4" key="1">
    <citation type="submission" date="2014-07" db="EMBL/GenBank/DDBJ databases">
        <title>Whole Genome Sequence of the Amycolatopsis methanolica 239.</title>
        <authorList>
            <person name="Tang B."/>
        </authorList>
    </citation>
    <scope>NUCLEOTIDE SEQUENCE [LARGE SCALE GENOMIC DNA]</scope>
    <source>
        <strain evidence="3 4">239</strain>
    </source>
</reference>
<dbReference type="HOGENOM" id="CLU_477900_0_0_11"/>
<dbReference type="InterPro" id="IPR001789">
    <property type="entry name" value="Sig_transdc_resp-reg_receiver"/>
</dbReference>
<dbReference type="SUPFAM" id="SSF52172">
    <property type="entry name" value="CheY-like"/>
    <property type="match status" value="1"/>
</dbReference>
<keyword evidence="4" id="KW-1185">Reference proteome</keyword>
<evidence type="ECO:0000259" key="2">
    <source>
        <dbReference type="PROSITE" id="PS50110"/>
    </source>
</evidence>
<dbReference type="EMBL" id="CP009110">
    <property type="protein sequence ID" value="AIJ25102.1"/>
    <property type="molecule type" value="Genomic_DNA"/>
</dbReference>
<dbReference type="Proteomes" id="UP000062973">
    <property type="component" value="Chromosome"/>
</dbReference>
<dbReference type="InterPro" id="IPR011006">
    <property type="entry name" value="CheY-like_superfamily"/>
</dbReference>
<name>A0A076N567_AMYME</name>
<dbReference type="SUPFAM" id="SSF52540">
    <property type="entry name" value="P-loop containing nucleoside triphosphate hydrolases"/>
    <property type="match status" value="1"/>
</dbReference>
<keyword evidence="1" id="KW-0597">Phosphoprotein</keyword>
<dbReference type="KEGG" id="amq:AMETH_5010"/>
<dbReference type="eggNOG" id="COG4928">
    <property type="taxonomic scope" value="Bacteria"/>
</dbReference>
<dbReference type="STRING" id="1068978.AMETH_5010"/>
<dbReference type="PANTHER" id="PTHR22674">
    <property type="entry name" value="NTPASE, KAP FAMILY P-LOOP DOMAIN-CONTAINING 1"/>
    <property type="match status" value="1"/>
</dbReference>
<dbReference type="OrthoDB" id="88903at2"/>